<keyword evidence="2" id="KW-0004">4Fe-4S</keyword>
<reference evidence="8" key="1">
    <citation type="journal article" date="2014" name="Front. Microbiol.">
        <title>High frequency of phylogenetically diverse reductive dehalogenase-homologous genes in deep subseafloor sedimentary metagenomes.</title>
        <authorList>
            <person name="Kawai M."/>
            <person name="Futagami T."/>
            <person name="Toyoda A."/>
            <person name="Takaki Y."/>
            <person name="Nishi S."/>
            <person name="Hori S."/>
            <person name="Arai W."/>
            <person name="Tsubouchi T."/>
            <person name="Morono Y."/>
            <person name="Uchiyama I."/>
            <person name="Ito T."/>
            <person name="Fujiyama A."/>
            <person name="Inagaki F."/>
            <person name="Takami H."/>
        </authorList>
    </citation>
    <scope>NUCLEOTIDE SEQUENCE</scope>
    <source>
        <strain evidence="8">Expedition CK06-06</strain>
    </source>
</reference>
<gene>
    <name evidence="8" type="ORF">S01H4_01366</name>
</gene>
<dbReference type="PANTHER" id="PTHR30389:SF17">
    <property type="entry name" value="L(+)-TARTRATE DEHYDRATASE SUBUNIT ALPHA-RELATED"/>
    <property type="match status" value="1"/>
</dbReference>
<feature type="domain" description="Fe-S hydro-lyase tartrate dehydratase alpha-type catalytic" evidence="7">
    <location>
        <begin position="12"/>
        <end position="279"/>
    </location>
</feature>
<evidence type="ECO:0000256" key="4">
    <source>
        <dbReference type="ARBA" id="ARBA00023004"/>
    </source>
</evidence>
<protein>
    <recommendedName>
        <fullName evidence="7">Fe-S hydro-lyase tartrate dehydratase alpha-type catalytic domain-containing protein</fullName>
    </recommendedName>
</protein>
<keyword evidence="5" id="KW-0411">Iron-sulfur</keyword>
<dbReference type="Pfam" id="PF05681">
    <property type="entry name" value="Fumerase"/>
    <property type="match status" value="1"/>
</dbReference>
<keyword evidence="6" id="KW-0456">Lyase</keyword>
<dbReference type="EMBL" id="BART01000245">
    <property type="protein sequence ID" value="GAG68629.1"/>
    <property type="molecule type" value="Genomic_DNA"/>
</dbReference>
<evidence type="ECO:0000256" key="6">
    <source>
        <dbReference type="ARBA" id="ARBA00023239"/>
    </source>
</evidence>
<proteinExistence type="inferred from homology"/>
<keyword evidence="4" id="KW-0408">Iron</keyword>
<dbReference type="GO" id="GO:0016829">
    <property type="term" value="F:lyase activity"/>
    <property type="evidence" value="ECO:0007669"/>
    <property type="project" value="UniProtKB-KW"/>
</dbReference>
<comment type="caution">
    <text evidence="8">The sequence shown here is derived from an EMBL/GenBank/DDBJ whole genome shotgun (WGS) entry which is preliminary data.</text>
</comment>
<sequence>MRNIKTTTIINEAKRLLIEASFNLPCDVMEAVKSAAKKEISERAKKILELVLENAKIAKKQKLPLCQDCGLVYIDLDIGPDICIKDSSSLNSLLNQAVADTYTSNYLRKSIVSDPLYERKNTSGNTPAVIHTSFTSSPGLHIKIYLKGGGSENCSYLYMLNPSTGEDEIIELVLDVVKKNVTKCCPPVIVGIGVGGTSSEVVKLARTASFRNLEIRNPDKRYRQLEKKILNAINETGIGPQGLGGKTTALACNIEYAPCHMASLPLAVFMSCHSTRRADSKISPP</sequence>
<dbReference type="PANTHER" id="PTHR30389">
    <property type="entry name" value="FUMARATE HYDRATASE-RELATED"/>
    <property type="match status" value="1"/>
</dbReference>
<comment type="similarity">
    <text evidence="1">Belongs to the class-I fumarase family.</text>
</comment>
<evidence type="ECO:0000256" key="5">
    <source>
        <dbReference type="ARBA" id="ARBA00023014"/>
    </source>
</evidence>
<evidence type="ECO:0000256" key="2">
    <source>
        <dbReference type="ARBA" id="ARBA00022485"/>
    </source>
</evidence>
<dbReference type="NCBIfam" id="TIGR00722">
    <property type="entry name" value="ttdA_fumA_fumB"/>
    <property type="match status" value="1"/>
</dbReference>
<dbReference type="GO" id="GO:0051539">
    <property type="term" value="F:4 iron, 4 sulfur cluster binding"/>
    <property type="evidence" value="ECO:0007669"/>
    <property type="project" value="UniProtKB-KW"/>
</dbReference>
<dbReference type="AlphaFoldDB" id="X0ZH27"/>
<accession>X0ZH27</accession>
<dbReference type="InterPro" id="IPR051208">
    <property type="entry name" value="Class-I_Fumarase/Tartrate_DH"/>
</dbReference>
<keyword evidence="3" id="KW-0479">Metal-binding</keyword>
<dbReference type="GO" id="GO:0046872">
    <property type="term" value="F:metal ion binding"/>
    <property type="evidence" value="ECO:0007669"/>
    <property type="project" value="UniProtKB-KW"/>
</dbReference>
<evidence type="ECO:0000313" key="8">
    <source>
        <dbReference type="EMBL" id="GAG68629.1"/>
    </source>
</evidence>
<dbReference type="NCBIfam" id="NF004885">
    <property type="entry name" value="PRK06246.1"/>
    <property type="match status" value="1"/>
</dbReference>
<name>X0ZH27_9ZZZZ</name>
<dbReference type="InterPro" id="IPR004646">
    <property type="entry name" value="Fe-S_hydro-lyase_TtdA-typ_cat"/>
</dbReference>
<evidence type="ECO:0000256" key="1">
    <source>
        <dbReference type="ARBA" id="ARBA00008876"/>
    </source>
</evidence>
<evidence type="ECO:0000259" key="7">
    <source>
        <dbReference type="Pfam" id="PF05681"/>
    </source>
</evidence>
<organism evidence="8">
    <name type="scientific">marine sediment metagenome</name>
    <dbReference type="NCBI Taxonomy" id="412755"/>
    <lineage>
        <taxon>unclassified sequences</taxon>
        <taxon>metagenomes</taxon>
        <taxon>ecological metagenomes</taxon>
    </lineage>
</organism>
<evidence type="ECO:0000256" key="3">
    <source>
        <dbReference type="ARBA" id="ARBA00022723"/>
    </source>
</evidence>